<dbReference type="Proteomes" id="UP000231259">
    <property type="component" value="Unassembled WGS sequence"/>
</dbReference>
<organism evidence="1 2">
    <name type="scientific">Puniceibacterium antarcticum</name>
    <dbReference type="NCBI Taxonomy" id="1206336"/>
    <lineage>
        <taxon>Bacteria</taxon>
        <taxon>Pseudomonadati</taxon>
        <taxon>Pseudomonadota</taxon>
        <taxon>Alphaproteobacteria</taxon>
        <taxon>Rhodobacterales</taxon>
        <taxon>Paracoccaceae</taxon>
        <taxon>Puniceibacterium</taxon>
    </lineage>
</organism>
<accession>A0A2G8RII6</accession>
<comment type="caution">
    <text evidence="1">The sequence shown here is derived from an EMBL/GenBank/DDBJ whole genome shotgun (WGS) entry which is preliminary data.</text>
</comment>
<proteinExistence type="predicted"/>
<sequence>MVVAETVMERDVVDVVKQFEVARADPATKVHAQDGGIEKIVRVIDPRIQQFHVQNDAPFLGRVKDTSQPRFVVLHPLSWVHVATVAAELDEVAITCLRDQINVMQVVFG</sequence>
<evidence type="ECO:0000313" key="1">
    <source>
        <dbReference type="EMBL" id="PIL21375.1"/>
    </source>
</evidence>
<keyword evidence="2" id="KW-1185">Reference proteome</keyword>
<protein>
    <submittedName>
        <fullName evidence="1">Uncharacterized protein</fullName>
    </submittedName>
</protein>
<gene>
    <name evidence="1" type="ORF">P775_05130</name>
</gene>
<evidence type="ECO:0000313" key="2">
    <source>
        <dbReference type="Proteomes" id="UP000231259"/>
    </source>
</evidence>
<reference evidence="1 2" key="1">
    <citation type="submission" date="2013-09" db="EMBL/GenBank/DDBJ databases">
        <title>Genome sequencing of Phaeobacter antarcticus sp. nov. SM1211.</title>
        <authorList>
            <person name="Zhang X.-Y."/>
            <person name="Liu C."/>
            <person name="Chen X.-L."/>
            <person name="Xie B.-B."/>
            <person name="Qin Q.-L."/>
            <person name="Rong J.-C."/>
            <person name="Zhang Y.-Z."/>
        </authorList>
    </citation>
    <scope>NUCLEOTIDE SEQUENCE [LARGE SCALE GENOMIC DNA]</scope>
    <source>
        <strain evidence="1 2">SM1211</strain>
    </source>
</reference>
<dbReference type="AlphaFoldDB" id="A0A2G8RII6"/>
<dbReference type="EMBL" id="AWWI01000042">
    <property type="protein sequence ID" value="PIL21375.1"/>
    <property type="molecule type" value="Genomic_DNA"/>
</dbReference>
<name>A0A2G8RII6_9RHOB</name>